<accession>A0A7C5JYR5</accession>
<evidence type="ECO:0000313" key="1">
    <source>
        <dbReference type="EMBL" id="HHI00660.1"/>
    </source>
</evidence>
<feature type="non-terminal residue" evidence="1">
    <location>
        <position position="1"/>
    </location>
</feature>
<dbReference type="PANTHER" id="PTHR30348">
    <property type="entry name" value="UNCHARACTERIZED PROTEIN YECE"/>
    <property type="match status" value="1"/>
</dbReference>
<gene>
    <name evidence="1" type="ORF">ENL40_04195</name>
</gene>
<dbReference type="PANTHER" id="PTHR30348:SF4">
    <property type="entry name" value="DUF72 DOMAIN-CONTAINING PROTEIN"/>
    <property type="match status" value="1"/>
</dbReference>
<dbReference type="Proteomes" id="UP000886217">
    <property type="component" value="Unassembled WGS sequence"/>
</dbReference>
<protein>
    <submittedName>
        <fullName evidence="1">DUF72 domain-containing protein</fullName>
    </submittedName>
</protein>
<dbReference type="EMBL" id="DRTU01000181">
    <property type="protein sequence ID" value="HHI00660.1"/>
    <property type="molecule type" value="Genomic_DNA"/>
</dbReference>
<dbReference type="SUPFAM" id="SSF117396">
    <property type="entry name" value="TM1631-like"/>
    <property type="match status" value="1"/>
</dbReference>
<dbReference type="Pfam" id="PF01904">
    <property type="entry name" value="DUF72"/>
    <property type="match status" value="1"/>
</dbReference>
<dbReference type="Gene3D" id="3.20.20.410">
    <property type="entry name" value="Protein of unknown function UPF0759"/>
    <property type="match status" value="1"/>
</dbReference>
<dbReference type="InterPro" id="IPR002763">
    <property type="entry name" value="DUF72"/>
</dbReference>
<dbReference type="InterPro" id="IPR036520">
    <property type="entry name" value="UPF0759_sf"/>
</dbReference>
<dbReference type="AlphaFoldDB" id="A0A7C5JYR5"/>
<proteinExistence type="predicted"/>
<comment type="caution">
    <text evidence="1">The sequence shown here is derived from an EMBL/GenBank/DDBJ whole genome shotgun (WGS) entry which is preliminary data.</text>
</comment>
<name>A0A7C5JYR5_THELI</name>
<reference evidence="1" key="1">
    <citation type="journal article" date="2020" name="mSystems">
        <title>Genome- and Community-Level Interaction Insights into Carbon Utilization and Element Cycling Functions of Hydrothermarchaeota in Hydrothermal Sediment.</title>
        <authorList>
            <person name="Zhou Z."/>
            <person name="Liu Y."/>
            <person name="Xu W."/>
            <person name="Pan J."/>
            <person name="Luo Z.H."/>
            <person name="Li M."/>
        </authorList>
    </citation>
    <scope>NUCLEOTIDE SEQUENCE [LARGE SCALE GENOMIC DNA]</scope>
    <source>
        <strain evidence="1">HyVt-93</strain>
    </source>
</reference>
<organism evidence="1">
    <name type="scientific">Thermococcus litoralis</name>
    <dbReference type="NCBI Taxonomy" id="2265"/>
    <lineage>
        <taxon>Archaea</taxon>
        <taxon>Methanobacteriati</taxon>
        <taxon>Methanobacteriota</taxon>
        <taxon>Thermococci</taxon>
        <taxon>Thermococcales</taxon>
        <taxon>Thermococcaceae</taxon>
        <taxon>Thermococcus</taxon>
    </lineage>
</organism>
<sequence>VGFLRPTGAVFKYWELTLKEAKVLGAKFILIQLPKSFKESEESFANAEKFFARIDRDEFEIAVELRGWSEEGIKKFVREFDLIDVADPVVRKPLHRKRINYYRLHGSYQRGRIIYKHKYSEKELREIVKKVKKWDEEESYIYFNNAYMCDDAKRFIQILAS</sequence>